<proteinExistence type="predicted"/>
<accession>A0AAF0R6B5</accession>
<evidence type="ECO:0000313" key="2">
    <source>
        <dbReference type="EMBL" id="WMV32329.1"/>
    </source>
</evidence>
<dbReference type="AlphaFoldDB" id="A0AAF0R6B5"/>
<dbReference type="EMBL" id="CP133617">
    <property type="protein sequence ID" value="WMV32329.1"/>
    <property type="molecule type" value="Genomic_DNA"/>
</dbReference>
<gene>
    <name evidence="2" type="ORF">MTR67_025714</name>
</gene>
<sequence>MESTDLQILGSSEIEVDPTLLNSDVIAITENKNGYESGDNDVELQQNSLLLSLVSFRKKINKDIYEMISMKCPASDCNGILDIDSIMSVDFLMRVRGAIRLTAEEEEEKEEDDDDGEGEEEDELRR</sequence>
<keyword evidence="3" id="KW-1185">Reference proteome</keyword>
<evidence type="ECO:0000313" key="3">
    <source>
        <dbReference type="Proteomes" id="UP001234989"/>
    </source>
</evidence>
<reference evidence="2" key="1">
    <citation type="submission" date="2023-08" db="EMBL/GenBank/DDBJ databases">
        <title>A de novo genome assembly of Solanum verrucosum Schlechtendal, a Mexican diploid species geographically isolated from the other diploid A-genome species in potato relatives.</title>
        <authorList>
            <person name="Hosaka K."/>
        </authorList>
    </citation>
    <scope>NUCLEOTIDE SEQUENCE</scope>
    <source>
        <tissue evidence="2">Young leaves</tissue>
    </source>
</reference>
<dbReference type="Proteomes" id="UP001234989">
    <property type="component" value="Chromosome 6"/>
</dbReference>
<name>A0AAF0R6B5_SOLVR</name>
<organism evidence="2 3">
    <name type="scientific">Solanum verrucosum</name>
    <dbReference type="NCBI Taxonomy" id="315347"/>
    <lineage>
        <taxon>Eukaryota</taxon>
        <taxon>Viridiplantae</taxon>
        <taxon>Streptophyta</taxon>
        <taxon>Embryophyta</taxon>
        <taxon>Tracheophyta</taxon>
        <taxon>Spermatophyta</taxon>
        <taxon>Magnoliopsida</taxon>
        <taxon>eudicotyledons</taxon>
        <taxon>Gunneridae</taxon>
        <taxon>Pentapetalae</taxon>
        <taxon>asterids</taxon>
        <taxon>lamiids</taxon>
        <taxon>Solanales</taxon>
        <taxon>Solanaceae</taxon>
        <taxon>Solanoideae</taxon>
        <taxon>Solaneae</taxon>
        <taxon>Solanum</taxon>
    </lineage>
</organism>
<feature type="region of interest" description="Disordered" evidence="1">
    <location>
        <begin position="102"/>
        <end position="126"/>
    </location>
</feature>
<feature type="compositionally biased region" description="Acidic residues" evidence="1">
    <location>
        <begin position="104"/>
        <end position="126"/>
    </location>
</feature>
<evidence type="ECO:0000256" key="1">
    <source>
        <dbReference type="SAM" id="MobiDB-lite"/>
    </source>
</evidence>
<protein>
    <submittedName>
        <fullName evidence="2">Uncharacterized protein</fullName>
    </submittedName>
</protein>